<gene>
    <name evidence="3" type="primary">LOC117647543</name>
</gene>
<dbReference type="AlphaFoldDB" id="A0A6P8Z5U0"/>
<dbReference type="GeneID" id="117647543"/>
<evidence type="ECO:0000313" key="2">
    <source>
        <dbReference type="Proteomes" id="UP000515158"/>
    </source>
</evidence>
<feature type="compositionally biased region" description="Basic and acidic residues" evidence="1">
    <location>
        <begin position="628"/>
        <end position="641"/>
    </location>
</feature>
<feature type="compositionally biased region" description="Polar residues" evidence="1">
    <location>
        <begin position="789"/>
        <end position="809"/>
    </location>
</feature>
<feature type="region of interest" description="Disordered" evidence="1">
    <location>
        <begin position="1058"/>
        <end position="1103"/>
    </location>
</feature>
<feature type="region of interest" description="Disordered" evidence="1">
    <location>
        <begin position="966"/>
        <end position="1040"/>
    </location>
</feature>
<keyword evidence="2" id="KW-1185">Reference proteome</keyword>
<feature type="compositionally biased region" description="Basic and acidic residues" evidence="1">
    <location>
        <begin position="477"/>
        <end position="486"/>
    </location>
</feature>
<feature type="compositionally biased region" description="Polar residues" evidence="1">
    <location>
        <begin position="125"/>
        <end position="147"/>
    </location>
</feature>
<feature type="compositionally biased region" description="Polar residues" evidence="1">
    <location>
        <begin position="536"/>
        <end position="546"/>
    </location>
</feature>
<feature type="compositionally biased region" description="Polar residues" evidence="1">
    <location>
        <begin position="580"/>
        <end position="592"/>
    </location>
</feature>
<feature type="region of interest" description="Disordered" evidence="1">
    <location>
        <begin position="1"/>
        <end position="201"/>
    </location>
</feature>
<feature type="compositionally biased region" description="Low complexity" evidence="1">
    <location>
        <begin position="1005"/>
        <end position="1016"/>
    </location>
</feature>
<dbReference type="Proteomes" id="UP000515158">
    <property type="component" value="Unplaced"/>
</dbReference>
<organism evidence="3">
    <name type="scientific">Thrips palmi</name>
    <name type="common">Melon thrips</name>
    <dbReference type="NCBI Taxonomy" id="161013"/>
    <lineage>
        <taxon>Eukaryota</taxon>
        <taxon>Metazoa</taxon>
        <taxon>Ecdysozoa</taxon>
        <taxon>Arthropoda</taxon>
        <taxon>Hexapoda</taxon>
        <taxon>Insecta</taxon>
        <taxon>Pterygota</taxon>
        <taxon>Neoptera</taxon>
        <taxon>Paraneoptera</taxon>
        <taxon>Thysanoptera</taxon>
        <taxon>Terebrantia</taxon>
        <taxon>Thripoidea</taxon>
        <taxon>Thripidae</taxon>
        <taxon>Thrips</taxon>
    </lineage>
</organism>
<feature type="compositionally biased region" description="Polar residues" evidence="1">
    <location>
        <begin position="978"/>
        <end position="996"/>
    </location>
</feature>
<dbReference type="KEGG" id="tpal:117647543"/>
<feature type="compositionally biased region" description="Basic residues" evidence="1">
    <location>
        <begin position="262"/>
        <end position="278"/>
    </location>
</feature>
<name>A0A6P8Z5U0_THRPL</name>
<feature type="compositionally biased region" description="Basic and acidic residues" evidence="1">
    <location>
        <begin position="738"/>
        <end position="747"/>
    </location>
</feature>
<feature type="region of interest" description="Disordered" evidence="1">
    <location>
        <begin position="724"/>
        <end position="750"/>
    </location>
</feature>
<feature type="region of interest" description="Disordered" evidence="1">
    <location>
        <begin position="766"/>
        <end position="839"/>
    </location>
</feature>
<accession>A0A6P8Z5U0</accession>
<sequence length="1103" mass="117867">MHSVATPATPGVGLAMGQSSSSESKGLKRAGPYMRGAANSFGFRRNKKSPDEKADLEQRNYSQEALFKEQHNVTTAIKASPSLVRSSSKDGAPNPAAPKTNRFGFRAPVSAGAAGRGLSNKVGDSFQSGVLATSTPKPGTRPNSSPANVAKKASPPVAAGRPSVRPAPPKTLAVAKHVPAAARAPGSQLPRPQFVGRAGKDAKTVANYGTRRMAPIATFDDEIGSSKESSMNEDSGLGSQLAGDTDTLHGMDVLDVSPRAGQRLRRAAAAQRPRRSLRSLRDEDDDPNVITEIVPIAKMVSRASLKSLTSLGGQSASPHLLSVRGSIKSASSDEFHTDSSLFRDYGEGLDDRTEAKVLIDRQMAEKRPMGGRYMKDYGPGEEQDEDWGQGEAMADNEWRDVVGSVVIDEDVSLSCEMKELKTAASCKADSSNLAELVAASAEHGLIEDESAPEDSLFSSSPASTSDDSPSKHSAHSAHSEGKEGQARRRVRTKKREGKDASRRSQDAKPKDSNKEADKATKEADEKKEGHPVSPEGSGTPSNSFSLSDGRDFLIDDEIGDQPQLTIHNKLDGHGDDSELASITESAASMTLRDSSHHQALPSGISRAMKQSRGLDSTGSNAPGAGADLSHRQDRQLSRDNTLRMSAARFGGSMDSLATNSIDSEDLMMDFEEDPADSTKRYRSITKSWGGSPVLFWPRPRKAKSLSVVDLEELKSIKTDCLANRARSQSCGTEDDVAADEKGEKDDALDGDNVLLELSSLIESITGASRESDGSTSLLARHSSVHTRSRPTAQANIQAGLNSSGPSSAPDSPRYSLGSSGAPSPLRPPRQLASSDSDESAMMRVDRGTYQHMYQDVVHIKTMLLKLKRVLQEAETLNPFESSLKNGLLHQLVHADDSGEDSEGRVRNPDEEVVDLKRQMVLMKQQMEEKDRTIQLMQVQMMKYERISDDVTENGQPADMCNAATQTERMRPVSAGPSLLQSLPSDSNGTPLVSLTDTWGRRSRTPASASSIGGSPAVENRAPSASRVPTVTSRSSRSVTPGHQRLGLSLAFTGDSPSSIPLVKGHHRKTGTAVDSVPNTRRPPVVTASLPRKAGTGMAATPKP</sequence>
<dbReference type="InParanoid" id="A0A6P8Z5U0"/>
<feature type="compositionally biased region" description="Basic and acidic residues" evidence="1">
    <location>
        <begin position="496"/>
        <end position="530"/>
    </location>
</feature>
<reference evidence="3" key="1">
    <citation type="submission" date="2025-08" db="UniProtKB">
        <authorList>
            <consortium name="RefSeq"/>
        </authorList>
    </citation>
    <scope>IDENTIFICATION</scope>
    <source>
        <tissue evidence="3">Total insect</tissue>
    </source>
</reference>
<feature type="compositionally biased region" description="Low complexity" evidence="1">
    <location>
        <begin position="454"/>
        <end position="467"/>
    </location>
</feature>
<dbReference type="RefSeq" id="XP_034245216.1">
    <property type="nucleotide sequence ID" value="XM_034389325.1"/>
</dbReference>
<feature type="compositionally biased region" description="Polar residues" evidence="1">
    <location>
        <begin position="766"/>
        <end position="777"/>
    </location>
</feature>
<feature type="compositionally biased region" description="Basic and acidic residues" evidence="1">
    <location>
        <begin position="48"/>
        <end position="58"/>
    </location>
</feature>
<dbReference type="OrthoDB" id="10046062at2759"/>
<protein>
    <submittedName>
        <fullName evidence="3">Uncharacterized protein LOC117647543 isoform X1</fullName>
    </submittedName>
</protein>
<feature type="region of interest" description="Disordered" evidence="1">
    <location>
        <begin position="444"/>
        <end position="641"/>
    </location>
</feature>
<feature type="compositionally biased region" description="Low complexity" evidence="1">
    <location>
        <begin position="1025"/>
        <end position="1040"/>
    </location>
</feature>
<evidence type="ECO:0000256" key="1">
    <source>
        <dbReference type="SAM" id="MobiDB-lite"/>
    </source>
</evidence>
<feature type="compositionally biased region" description="Low complexity" evidence="1">
    <location>
        <begin position="173"/>
        <end position="185"/>
    </location>
</feature>
<feature type="region of interest" description="Disordered" evidence="1">
    <location>
        <begin position="219"/>
        <end position="283"/>
    </location>
</feature>
<evidence type="ECO:0000313" key="3">
    <source>
        <dbReference type="RefSeq" id="XP_034245216.1"/>
    </source>
</evidence>
<proteinExistence type="predicted"/>